<feature type="transmembrane region" description="Helical" evidence="1">
    <location>
        <begin position="86"/>
        <end position="114"/>
    </location>
</feature>
<reference evidence="3" key="1">
    <citation type="journal article" date="2011" name="Nat. Commun.">
        <title>Effector diversification within compartments of the Leptosphaeria maculans genome affected by Repeat-Induced Point mutations.</title>
        <authorList>
            <person name="Rouxel T."/>
            <person name="Grandaubert J."/>
            <person name="Hane J.K."/>
            <person name="Hoede C."/>
            <person name="van de Wouw A.P."/>
            <person name="Couloux A."/>
            <person name="Dominguez V."/>
            <person name="Anthouard V."/>
            <person name="Bally P."/>
            <person name="Bourras S."/>
            <person name="Cozijnsen A.J."/>
            <person name="Ciuffetti L.M."/>
            <person name="Degrave A."/>
            <person name="Dilmaghani A."/>
            <person name="Duret L."/>
            <person name="Fudal I."/>
            <person name="Goodwin S.B."/>
            <person name="Gout L."/>
            <person name="Glaser N."/>
            <person name="Linglin J."/>
            <person name="Kema G.H.J."/>
            <person name="Lapalu N."/>
            <person name="Lawrence C.B."/>
            <person name="May K."/>
            <person name="Meyer M."/>
            <person name="Ollivier B."/>
            <person name="Poulain J."/>
            <person name="Schoch C.L."/>
            <person name="Simon A."/>
            <person name="Spatafora J.W."/>
            <person name="Stachowiak A."/>
            <person name="Turgeon B.G."/>
            <person name="Tyler B.M."/>
            <person name="Vincent D."/>
            <person name="Weissenbach J."/>
            <person name="Amselem J."/>
            <person name="Quesneville H."/>
            <person name="Oliver R.P."/>
            <person name="Wincker P."/>
            <person name="Balesdent M.-H."/>
            <person name="Howlett B.J."/>
        </authorList>
    </citation>
    <scope>NUCLEOTIDE SEQUENCE [LARGE SCALE GENOMIC DNA]</scope>
    <source>
        <strain evidence="3">JN3 / isolate v23.1.3 / race Av1-4-5-6-7-8</strain>
    </source>
</reference>
<accession>E5A733</accession>
<feature type="transmembrane region" description="Helical" evidence="1">
    <location>
        <begin position="181"/>
        <end position="203"/>
    </location>
</feature>
<evidence type="ECO:0000313" key="2">
    <source>
        <dbReference type="EMBL" id="CBX99428.1"/>
    </source>
</evidence>
<dbReference type="HOGENOM" id="CLU_001265_1_4_1"/>
<feature type="transmembrane region" description="Helical" evidence="1">
    <location>
        <begin position="12"/>
        <end position="34"/>
    </location>
</feature>
<feature type="transmembrane region" description="Helical" evidence="1">
    <location>
        <begin position="215"/>
        <end position="234"/>
    </location>
</feature>
<dbReference type="PANTHER" id="PTHR11360:SF234">
    <property type="entry name" value="MFS-TYPE TRANSPORTER DBAD-RELATED"/>
    <property type="match status" value="1"/>
</dbReference>
<dbReference type="OrthoDB" id="6509908at2759"/>
<keyword evidence="3" id="KW-1185">Reference proteome</keyword>
<proteinExistence type="predicted"/>
<sequence length="287" mass="30781">MISILPTYSNTRLGLATGIASSGSSMGVVVYPIVIKALMYKIGFSWTTRVLGLMAMSMLIIPVVVMRERRKPAARLRRDLIDRSAFTDVPFVIFVLATMIGFIGLTVALFYLSLSVLVNHLADEDLSFNVLSLYNAASVFSRIAPNILSDRVGQFNVITPCALVTGILLFCLASLRPGNVGAVISLTILWGFFGGVFVAIPGACFPRLTKGKSRLGTRVGMGFSVIGFGMLIGGPGAGRILDPSANSDAELDFVSLWMFGGVVTVVSGFLYLLVRLLLTGRKLMVKA</sequence>
<dbReference type="AlphaFoldDB" id="E5A733"/>
<dbReference type="InterPro" id="IPR036259">
    <property type="entry name" value="MFS_trans_sf"/>
</dbReference>
<dbReference type="PANTHER" id="PTHR11360">
    <property type="entry name" value="MONOCARBOXYLATE TRANSPORTER"/>
    <property type="match status" value="1"/>
</dbReference>
<organism evidence="2 3">
    <name type="scientific">Leptosphaeria maculans (strain JN3 / isolate v23.1.3 / race Av1-4-5-6-7-8)</name>
    <name type="common">Blackleg fungus</name>
    <name type="synonym">Phoma lingam</name>
    <dbReference type="NCBI Taxonomy" id="985895"/>
    <lineage>
        <taxon>Eukaryota</taxon>
        <taxon>Fungi</taxon>
        <taxon>Dikarya</taxon>
        <taxon>Ascomycota</taxon>
        <taxon>Pezizomycotina</taxon>
        <taxon>Dothideomycetes</taxon>
        <taxon>Pleosporomycetidae</taxon>
        <taxon>Pleosporales</taxon>
        <taxon>Pleosporineae</taxon>
        <taxon>Leptosphaeriaceae</taxon>
        <taxon>Plenodomus</taxon>
        <taxon>Plenodomus lingam/Leptosphaeria maculans species complex</taxon>
    </lineage>
</organism>
<dbReference type="Proteomes" id="UP000002668">
    <property type="component" value="Genome"/>
</dbReference>
<keyword evidence="1" id="KW-0472">Membrane</keyword>
<dbReference type="SUPFAM" id="SSF103473">
    <property type="entry name" value="MFS general substrate transporter"/>
    <property type="match status" value="1"/>
</dbReference>
<evidence type="ECO:0000313" key="3">
    <source>
        <dbReference type="Proteomes" id="UP000002668"/>
    </source>
</evidence>
<dbReference type="eggNOG" id="KOG2504">
    <property type="taxonomic scope" value="Eukaryota"/>
</dbReference>
<dbReference type="InterPro" id="IPR050327">
    <property type="entry name" value="Proton-linked_MCT"/>
</dbReference>
<dbReference type="Gene3D" id="1.20.1250.20">
    <property type="entry name" value="MFS general substrate transporter like domains"/>
    <property type="match status" value="1"/>
</dbReference>
<gene>
    <name evidence="2" type="ORF">LEMA_P086670.1</name>
</gene>
<dbReference type="InParanoid" id="E5A733"/>
<feature type="transmembrane region" description="Helical" evidence="1">
    <location>
        <begin position="254"/>
        <end position="278"/>
    </location>
</feature>
<keyword evidence="1" id="KW-1133">Transmembrane helix</keyword>
<feature type="transmembrane region" description="Helical" evidence="1">
    <location>
        <begin position="46"/>
        <end position="65"/>
    </location>
</feature>
<protein>
    <submittedName>
        <fullName evidence="2">Similar to monocarboxylate permease-like protein</fullName>
    </submittedName>
</protein>
<name>E5A733_LEPMJ</name>
<dbReference type="OMA" id="TIPNKMA"/>
<keyword evidence="1" id="KW-0812">Transmembrane</keyword>
<feature type="transmembrane region" description="Helical" evidence="1">
    <location>
        <begin position="126"/>
        <end position="143"/>
    </location>
</feature>
<dbReference type="EMBL" id="FP929136">
    <property type="protein sequence ID" value="CBX99428.1"/>
    <property type="molecule type" value="Genomic_DNA"/>
</dbReference>
<feature type="transmembrane region" description="Helical" evidence="1">
    <location>
        <begin position="155"/>
        <end position="175"/>
    </location>
</feature>
<evidence type="ECO:0000256" key="1">
    <source>
        <dbReference type="SAM" id="Phobius"/>
    </source>
</evidence>
<dbReference type="VEuPathDB" id="FungiDB:LEMA_P086670.1"/>